<dbReference type="PIRSF" id="PIRSF028099">
    <property type="entry name" value="DUF1111"/>
    <property type="match status" value="1"/>
</dbReference>
<dbReference type="InterPro" id="IPR010538">
    <property type="entry name" value="DHOR"/>
</dbReference>
<reference evidence="2" key="1">
    <citation type="journal article" date="2007" name="Curr. Biol.">
        <title>Reduced genome of the thioautotrophic intracellular symbiont in a deep-sea clam, Calyptogena okutanii.</title>
        <authorList>
            <person name="Kuwahara H."/>
            <person name="Yoshida T."/>
            <person name="Takaki Y."/>
            <person name="Shimamura S."/>
            <person name="Nishi S."/>
            <person name="Harada M."/>
            <person name="Matsuyama K."/>
            <person name="Takishita K."/>
            <person name="Kawato M."/>
            <person name="Uematsu K."/>
            <person name="Fujiwara Y."/>
            <person name="Sato T."/>
            <person name="Kato C."/>
            <person name="Kitagawa M."/>
            <person name="Kato I."/>
            <person name="Maruyama T."/>
        </authorList>
    </citation>
    <scope>NUCLEOTIDE SEQUENCE [LARGE SCALE GENOMIC DNA]</scope>
    <source>
        <strain evidence="2">HA</strain>
    </source>
</reference>
<dbReference type="InterPro" id="IPR051395">
    <property type="entry name" value="Cytochrome_c_Peroxidase/MauG"/>
</dbReference>
<dbReference type="PANTHER" id="PTHR30600">
    <property type="entry name" value="CYTOCHROME C PEROXIDASE-RELATED"/>
    <property type="match status" value="1"/>
</dbReference>
<dbReference type="AlphaFoldDB" id="A5CW84"/>
<dbReference type="Proteomes" id="UP000000247">
    <property type="component" value="Chromosome"/>
</dbReference>
<name>A5CW84_VESOH</name>
<dbReference type="KEGG" id="vok:COSY_0662"/>
<dbReference type="GO" id="GO:0020037">
    <property type="term" value="F:heme binding"/>
    <property type="evidence" value="ECO:0007669"/>
    <property type="project" value="InterPro"/>
</dbReference>
<proteinExistence type="predicted"/>
<keyword evidence="2" id="KW-1185">Reference proteome</keyword>
<dbReference type="GO" id="GO:0004130">
    <property type="term" value="F:cytochrome-c peroxidase activity"/>
    <property type="evidence" value="ECO:0007669"/>
    <property type="project" value="TreeGrafter"/>
</dbReference>
<dbReference type="GO" id="GO:0009055">
    <property type="term" value="F:electron transfer activity"/>
    <property type="evidence" value="ECO:0007669"/>
    <property type="project" value="InterPro"/>
</dbReference>
<dbReference type="EMBL" id="AP009247">
    <property type="protein sequence ID" value="BAF61774.1"/>
    <property type="molecule type" value="Genomic_DNA"/>
</dbReference>
<gene>
    <name evidence="1" type="ordered locus">COSY_0662</name>
</gene>
<dbReference type="SUPFAM" id="SSF46626">
    <property type="entry name" value="Cytochrome c"/>
    <property type="match status" value="1"/>
</dbReference>
<evidence type="ECO:0000313" key="2">
    <source>
        <dbReference type="Proteomes" id="UP000000247"/>
    </source>
</evidence>
<evidence type="ECO:0008006" key="3">
    <source>
        <dbReference type="Google" id="ProtNLM"/>
    </source>
</evidence>
<dbReference type="Pfam" id="PF06537">
    <property type="entry name" value="DHOR"/>
    <property type="match status" value="1"/>
</dbReference>
<sequence length="455" mass="51015">MLRKLNYKYSAALIILILVISLMERVFANDFSNLSTYELSQSFTQVQPNLSNDKLDKFILGKSFFRIPWVEAPSSTTARDGLGPLFSANTCVNCHVKNGRGKVFEVNNIVDKSHVIRLSIPLNDTDEHQGMIAKFGSIPEPNYGVQISINGVPGVPFEAKSLVHYSTKNIHYSDNTIIILQQPIVKLEKLGYGDLLPNTIISARIAPALVGLGLLEQITDEQILANEDINDANHDGISGKANRVWSEQTKKIEIGRYAWKASAPTVKYQSANAAVNDMGLTNPIYEHQSCTLIQVECINSSKDGEKHELTAQRLNAISYYLTHLKLPKSIISQYQGQRLFSEIGCSKCHVPSYSLPNITIYPYSDFLLHDMGKDLADDRSEFDALGNEWRTPPLWRLGRVSLILKDNKNFLHDGRARNLEQAIIWHGGEAERSKTLFMNLPVSSRGKILQFLNEI</sequence>
<evidence type="ECO:0000313" key="1">
    <source>
        <dbReference type="EMBL" id="BAF61774.1"/>
    </source>
</evidence>
<dbReference type="Gene3D" id="1.10.760.10">
    <property type="entry name" value="Cytochrome c-like domain"/>
    <property type="match status" value="1"/>
</dbReference>
<protein>
    <recommendedName>
        <fullName evidence="3">Thiol oxidoreductase</fullName>
    </recommendedName>
</protein>
<dbReference type="eggNOG" id="COG3488">
    <property type="taxonomic scope" value="Bacteria"/>
</dbReference>
<dbReference type="STRING" id="412965.COSY_0662"/>
<accession>A5CW84</accession>
<dbReference type="PANTHER" id="PTHR30600:SF4">
    <property type="entry name" value="CYTOCHROME C DOMAIN-CONTAINING PROTEIN"/>
    <property type="match status" value="1"/>
</dbReference>
<dbReference type="HOGENOM" id="CLU_033900_1_0_6"/>
<dbReference type="InterPro" id="IPR036909">
    <property type="entry name" value="Cyt_c-like_dom_sf"/>
</dbReference>
<organism evidence="1 2">
    <name type="scientific">Vesicomyosocius okutanii subsp. Calyptogena okutanii (strain HA)</name>
    <dbReference type="NCBI Taxonomy" id="412965"/>
    <lineage>
        <taxon>Bacteria</taxon>
        <taxon>Pseudomonadati</taxon>
        <taxon>Pseudomonadota</taxon>
        <taxon>Gammaproteobacteria</taxon>
        <taxon>Candidatus Pseudothioglobaceae</taxon>
        <taxon>Candidatus Vesicomyidisocius</taxon>
    </lineage>
</organism>
<dbReference type="OrthoDB" id="9805202at2"/>